<dbReference type="AlphaFoldDB" id="X1HQ44"/>
<reference evidence="2" key="1">
    <citation type="journal article" date="2014" name="Front. Microbiol.">
        <title>High frequency of phylogenetically diverse reductive dehalogenase-homologous genes in deep subseafloor sedimentary metagenomes.</title>
        <authorList>
            <person name="Kawai M."/>
            <person name="Futagami T."/>
            <person name="Toyoda A."/>
            <person name="Takaki Y."/>
            <person name="Nishi S."/>
            <person name="Hori S."/>
            <person name="Arai W."/>
            <person name="Tsubouchi T."/>
            <person name="Morono Y."/>
            <person name="Uchiyama I."/>
            <person name="Ito T."/>
            <person name="Fujiyama A."/>
            <person name="Inagaki F."/>
            <person name="Takami H."/>
        </authorList>
    </citation>
    <scope>NUCLEOTIDE SEQUENCE</scope>
    <source>
        <strain evidence="2">Expedition CK06-06</strain>
    </source>
</reference>
<dbReference type="Gene3D" id="3.90.550.10">
    <property type="entry name" value="Spore Coat Polysaccharide Biosynthesis Protein SpsA, Chain A"/>
    <property type="match status" value="1"/>
</dbReference>
<dbReference type="Pfam" id="PF00535">
    <property type="entry name" value="Glycos_transf_2"/>
    <property type="match status" value="1"/>
</dbReference>
<evidence type="ECO:0000313" key="2">
    <source>
        <dbReference type="EMBL" id="GAH47413.1"/>
    </source>
</evidence>
<dbReference type="SUPFAM" id="SSF53448">
    <property type="entry name" value="Nucleotide-diphospho-sugar transferases"/>
    <property type="match status" value="1"/>
</dbReference>
<name>X1HQ44_9ZZZZ</name>
<dbReference type="InterPro" id="IPR029044">
    <property type="entry name" value="Nucleotide-diphossugar_trans"/>
</dbReference>
<comment type="caution">
    <text evidence="2">The sequence shown here is derived from an EMBL/GenBank/DDBJ whole genome shotgun (WGS) entry which is preliminary data.</text>
</comment>
<organism evidence="2">
    <name type="scientific">marine sediment metagenome</name>
    <dbReference type="NCBI Taxonomy" id="412755"/>
    <lineage>
        <taxon>unclassified sequences</taxon>
        <taxon>metagenomes</taxon>
        <taxon>ecological metagenomes</taxon>
    </lineage>
</organism>
<feature type="non-terminal residue" evidence="2">
    <location>
        <position position="50"/>
    </location>
</feature>
<dbReference type="EMBL" id="BARU01006516">
    <property type="protein sequence ID" value="GAH47413.1"/>
    <property type="molecule type" value="Genomic_DNA"/>
</dbReference>
<sequence>MKCSIVIRSYNEEKHIGRLLDGIVQQNIQDPEIILIDSGSTDATTIIAAS</sequence>
<dbReference type="InterPro" id="IPR001173">
    <property type="entry name" value="Glyco_trans_2-like"/>
</dbReference>
<accession>X1HQ44</accession>
<protein>
    <recommendedName>
        <fullName evidence="1">Glycosyltransferase 2-like domain-containing protein</fullName>
    </recommendedName>
</protein>
<feature type="domain" description="Glycosyltransferase 2-like" evidence="1">
    <location>
        <begin position="4"/>
        <end position="48"/>
    </location>
</feature>
<proteinExistence type="predicted"/>
<gene>
    <name evidence="2" type="ORF">S03H2_12819</name>
</gene>
<evidence type="ECO:0000259" key="1">
    <source>
        <dbReference type="Pfam" id="PF00535"/>
    </source>
</evidence>